<accession>A0A1I7X365</accession>
<dbReference type="PANTHER" id="PTHR24086:SF15">
    <property type="entry name" value="NUCLEAR HORMONE RECEPTOR FTZ-F1"/>
    <property type="match status" value="1"/>
</dbReference>
<feature type="domain" description="NR LBD" evidence="6">
    <location>
        <begin position="329"/>
        <end position="579"/>
    </location>
</feature>
<feature type="region of interest" description="Disordered" evidence="5">
    <location>
        <begin position="1"/>
        <end position="21"/>
    </location>
</feature>
<dbReference type="GO" id="GO:0000978">
    <property type="term" value="F:RNA polymerase II cis-regulatory region sequence-specific DNA binding"/>
    <property type="evidence" value="ECO:0007669"/>
    <property type="project" value="TreeGrafter"/>
</dbReference>
<organism evidence="7 8">
    <name type="scientific">Heterorhabditis bacteriophora</name>
    <name type="common">Entomopathogenic nematode worm</name>
    <dbReference type="NCBI Taxonomy" id="37862"/>
    <lineage>
        <taxon>Eukaryota</taxon>
        <taxon>Metazoa</taxon>
        <taxon>Ecdysozoa</taxon>
        <taxon>Nematoda</taxon>
        <taxon>Chromadorea</taxon>
        <taxon>Rhabditida</taxon>
        <taxon>Rhabditina</taxon>
        <taxon>Rhabditomorpha</taxon>
        <taxon>Strongyloidea</taxon>
        <taxon>Heterorhabditidae</taxon>
        <taxon>Heterorhabditis</taxon>
    </lineage>
</organism>
<dbReference type="WBParaSite" id="Hba_11850">
    <property type="protein sequence ID" value="Hba_11850"/>
    <property type="gene ID" value="Hba_11850"/>
</dbReference>
<evidence type="ECO:0000256" key="2">
    <source>
        <dbReference type="ARBA" id="ARBA00023015"/>
    </source>
</evidence>
<dbReference type="Pfam" id="PF00104">
    <property type="entry name" value="Hormone_recep"/>
    <property type="match status" value="1"/>
</dbReference>
<dbReference type="SUPFAM" id="SSF48508">
    <property type="entry name" value="Nuclear receptor ligand-binding domain"/>
    <property type="match status" value="1"/>
</dbReference>
<evidence type="ECO:0000313" key="7">
    <source>
        <dbReference type="Proteomes" id="UP000095283"/>
    </source>
</evidence>
<feature type="compositionally biased region" description="Polar residues" evidence="5">
    <location>
        <begin position="1"/>
        <end position="13"/>
    </location>
</feature>
<dbReference type="GO" id="GO:0004879">
    <property type="term" value="F:nuclear receptor activity"/>
    <property type="evidence" value="ECO:0007669"/>
    <property type="project" value="InterPro"/>
</dbReference>
<dbReference type="InterPro" id="IPR000536">
    <property type="entry name" value="Nucl_hrmn_rcpt_lig-bd"/>
</dbReference>
<dbReference type="InterPro" id="IPR016355">
    <property type="entry name" value="NR5-like"/>
</dbReference>
<feature type="region of interest" description="Disordered" evidence="5">
    <location>
        <begin position="307"/>
        <end position="326"/>
    </location>
</feature>
<dbReference type="InterPro" id="IPR001723">
    <property type="entry name" value="Nuclear_hrmn_rcpt"/>
</dbReference>
<keyword evidence="7" id="KW-1185">Reference proteome</keyword>
<comment type="subcellular location">
    <subcellularLocation>
        <location evidence="1">Nucleus</location>
    </subcellularLocation>
</comment>
<dbReference type="Gene3D" id="1.10.565.10">
    <property type="entry name" value="Retinoid X Receptor"/>
    <property type="match status" value="1"/>
</dbReference>
<dbReference type="PANTHER" id="PTHR24086">
    <property type="entry name" value="NUCLEAR RECEPTOR SUBFAMILY 5 GROUP A"/>
    <property type="match status" value="1"/>
</dbReference>
<reference evidence="8" key="1">
    <citation type="submission" date="2016-11" db="UniProtKB">
        <authorList>
            <consortium name="WormBaseParasite"/>
        </authorList>
    </citation>
    <scope>IDENTIFICATION</scope>
</reference>
<keyword evidence="3" id="KW-0804">Transcription</keyword>
<dbReference type="PRINTS" id="PR00398">
    <property type="entry name" value="STRDHORMONER"/>
</dbReference>
<dbReference type="AlphaFoldDB" id="A0A1I7X365"/>
<evidence type="ECO:0000256" key="1">
    <source>
        <dbReference type="ARBA" id="ARBA00004123"/>
    </source>
</evidence>
<protein>
    <submittedName>
        <fullName evidence="8">NR LBD domain-containing protein</fullName>
    </submittedName>
</protein>
<dbReference type="GO" id="GO:0009755">
    <property type="term" value="P:hormone-mediated signaling pathway"/>
    <property type="evidence" value="ECO:0007669"/>
    <property type="project" value="TreeGrafter"/>
</dbReference>
<sequence length="579" mass="65265">MISWGSRSHLTPDSNERGPTMAYSRTVAIQIRGMEGNGIYENNRTFSTVKLDYPTTCSVEDSVREDRMRGGRNKFGSYYKRDRAARMQRIALRGNGPQTLPGAFYATHPPMDHQVTSSTPDQTGHIQYFDGHTHKIKSEYDAMLQSPTLSSSTPSHQSGLFYLLTTILCYFNTSKRNSHVMMSFLNFIILRNPVQGLFAAFTSLMYLICTATIDMSCEFARLKYMYLDFIIHRPNPYMPDSDSLAALLGSSIDDPLLRTQTFPVYPAIKPEPFDYTEQYIQGPIPDYSAFHTPVSYATMIPQANTIAPHSANSSGSGPGSSRSSPVLPVCPLPTEKTVDSYYATSTKELVMLHESLPQDSRMFTILNKIDKLDPFKYAVAVVEDNLSQLVQWAKTAPYFSDLEMEDQMHLLQSSWATIHVIDMSYAVLRGEISHMVKLHNGIDIPTGLVALMGYHVHMNKWGELVSRLHALGFDRYDFAAIRFLALFQKIEDTSNLLRNQTHICKGRELLLQSWGAYHSTANATMLPHYEIFTQMRILAQESQQFLMERRAAGEVGSQLLAEMLQTAASQAPIIPTYVQ</sequence>
<name>A0A1I7X365_HETBA</name>
<evidence type="ECO:0000256" key="5">
    <source>
        <dbReference type="SAM" id="MobiDB-lite"/>
    </source>
</evidence>
<feature type="compositionally biased region" description="Low complexity" evidence="5">
    <location>
        <begin position="308"/>
        <end position="325"/>
    </location>
</feature>
<dbReference type="InterPro" id="IPR035500">
    <property type="entry name" value="NHR-like_dom_sf"/>
</dbReference>
<keyword evidence="2" id="KW-0805">Transcription regulation</keyword>
<evidence type="ECO:0000259" key="6">
    <source>
        <dbReference type="PROSITE" id="PS51843"/>
    </source>
</evidence>
<dbReference type="Proteomes" id="UP000095283">
    <property type="component" value="Unplaced"/>
</dbReference>
<dbReference type="PROSITE" id="PS51843">
    <property type="entry name" value="NR_LBD"/>
    <property type="match status" value="1"/>
</dbReference>
<dbReference type="SMART" id="SM00430">
    <property type="entry name" value="HOLI"/>
    <property type="match status" value="1"/>
</dbReference>
<proteinExistence type="predicted"/>
<dbReference type="GO" id="GO:0009888">
    <property type="term" value="P:tissue development"/>
    <property type="evidence" value="ECO:0007669"/>
    <property type="project" value="TreeGrafter"/>
</dbReference>
<evidence type="ECO:0000256" key="3">
    <source>
        <dbReference type="ARBA" id="ARBA00023163"/>
    </source>
</evidence>
<evidence type="ECO:0000313" key="8">
    <source>
        <dbReference type="WBParaSite" id="Hba_11850"/>
    </source>
</evidence>
<dbReference type="GO" id="GO:0090575">
    <property type="term" value="C:RNA polymerase II transcription regulator complex"/>
    <property type="evidence" value="ECO:0007669"/>
    <property type="project" value="TreeGrafter"/>
</dbReference>
<keyword evidence="4" id="KW-0675">Receptor</keyword>
<evidence type="ECO:0000256" key="4">
    <source>
        <dbReference type="ARBA" id="ARBA00023170"/>
    </source>
</evidence>